<keyword evidence="8" id="KW-0067">ATP-binding</keyword>
<dbReference type="PROSITE" id="PS00794">
    <property type="entry name" value="HPPK"/>
    <property type="match status" value="1"/>
</dbReference>
<evidence type="ECO:0000313" key="15">
    <source>
        <dbReference type="Proteomes" id="UP000435036"/>
    </source>
</evidence>
<dbReference type="GO" id="GO:0046654">
    <property type="term" value="P:tetrahydrofolate biosynthetic process"/>
    <property type="evidence" value="ECO:0007669"/>
    <property type="project" value="UniProtKB-UniPathway"/>
</dbReference>
<dbReference type="Proteomes" id="UP000435036">
    <property type="component" value="Unassembled WGS sequence"/>
</dbReference>
<keyword evidence="15" id="KW-1185">Reference proteome</keyword>
<dbReference type="PANTHER" id="PTHR43071">
    <property type="entry name" value="2-AMINO-4-HYDROXY-6-HYDROXYMETHYLDIHYDROPTERIDINE PYROPHOSPHOKINASE"/>
    <property type="match status" value="1"/>
</dbReference>
<organism evidence="14 15">
    <name type="scientific">Sphingobacterium humi</name>
    <dbReference type="NCBI Taxonomy" id="1796905"/>
    <lineage>
        <taxon>Bacteria</taxon>
        <taxon>Pseudomonadati</taxon>
        <taxon>Bacteroidota</taxon>
        <taxon>Sphingobacteriia</taxon>
        <taxon>Sphingobacteriales</taxon>
        <taxon>Sphingobacteriaceae</taxon>
        <taxon>Sphingobacterium</taxon>
    </lineage>
</organism>
<evidence type="ECO:0000256" key="4">
    <source>
        <dbReference type="ARBA" id="ARBA00016218"/>
    </source>
</evidence>
<reference evidence="14 15" key="1">
    <citation type="submission" date="2019-12" db="EMBL/GenBank/DDBJ databases">
        <authorList>
            <person name="Dong K."/>
        </authorList>
    </citation>
    <scope>NUCLEOTIDE SEQUENCE [LARGE SCALE GENOMIC DNA]</scope>
    <source>
        <strain evidence="14 15">JCM 31225</strain>
    </source>
</reference>
<sequence>MNVVYLLLGANLGDPLKQLSDARAEIAERIGTIQQESAIYESEAWGVEDQPTFLNQVLMVHSTLSVQKVLQTSQQIERVLGRIRAQRWGSRVIDIDILYYNQEVIHETDLAVPHPYIQERNFTLIPLCEIAPDWEHPIFKKTNQQLLNASKDPLNVKLASHESLSHNQPGDHQK</sequence>
<dbReference type="PANTHER" id="PTHR43071:SF1">
    <property type="entry name" value="2-AMINO-4-HYDROXY-6-HYDROXYMETHYLDIHYDROPTERIDINE PYROPHOSPHOKINASE"/>
    <property type="match status" value="1"/>
</dbReference>
<name>A0A6N8KYM8_9SPHI</name>
<evidence type="ECO:0000256" key="9">
    <source>
        <dbReference type="ARBA" id="ARBA00022909"/>
    </source>
</evidence>
<protein>
    <recommendedName>
        <fullName evidence="4">2-amino-4-hydroxy-6-hydroxymethyldihydropteridine pyrophosphokinase</fullName>
        <ecNumber evidence="3">2.7.6.3</ecNumber>
    </recommendedName>
    <alternativeName>
        <fullName evidence="11">6-hydroxymethyl-7,8-dihydropterin pyrophosphokinase</fullName>
    </alternativeName>
    <alternativeName>
        <fullName evidence="12">7,8-dihydro-6-hydroxymethylpterin-pyrophosphokinase</fullName>
    </alternativeName>
</protein>
<keyword evidence="7 14" id="KW-0418">Kinase</keyword>
<proteinExistence type="inferred from homology"/>
<dbReference type="InterPro" id="IPR035907">
    <property type="entry name" value="Hppk_sf"/>
</dbReference>
<evidence type="ECO:0000256" key="1">
    <source>
        <dbReference type="ARBA" id="ARBA00005051"/>
    </source>
</evidence>
<evidence type="ECO:0000256" key="7">
    <source>
        <dbReference type="ARBA" id="ARBA00022777"/>
    </source>
</evidence>
<dbReference type="Gene3D" id="3.30.70.560">
    <property type="entry name" value="7,8-Dihydro-6-hydroxymethylpterin-pyrophosphokinase HPPK"/>
    <property type="match status" value="1"/>
</dbReference>
<evidence type="ECO:0000256" key="11">
    <source>
        <dbReference type="ARBA" id="ARBA00029766"/>
    </source>
</evidence>
<evidence type="ECO:0000313" key="14">
    <source>
        <dbReference type="EMBL" id="MVZ61341.1"/>
    </source>
</evidence>
<gene>
    <name evidence="14" type="primary">folK</name>
    <name evidence="14" type="ORF">GQF63_04830</name>
</gene>
<evidence type="ECO:0000256" key="6">
    <source>
        <dbReference type="ARBA" id="ARBA00022741"/>
    </source>
</evidence>
<dbReference type="Pfam" id="PF01288">
    <property type="entry name" value="HPPK"/>
    <property type="match status" value="1"/>
</dbReference>
<dbReference type="GO" id="GO:0016301">
    <property type="term" value="F:kinase activity"/>
    <property type="evidence" value="ECO:0007669"/>
    <property type="project" value="UniProtKB-KW"/>
</dbReference>
<evidence type="ECO:0000256" key="5">
    <source>
        <dbReference type="ARBA" id="ARBA00022679"/>
    </source>
</evidence>
<dbReference type="EC" id="2.7.6.3" evidence="3"/>
<dbReference type="RefSeq" id="WP_160367982.1">
    <property type="nucleotide sequence ID" value="NZ_WSQA01000003.1"/>
</dbReference>
<dbReference type="NCBIfam" id="TIGR01498">
    <property type="entry name" value="folK"/>
    <property type="match status" value="1"/>
</dbReference>
<evidence type="ECO:0000256" key="12">
    <source>
        <dbReference type="ARBA" id="ARBA00033413"/>
    </source>
</evidence>
<keyword evidence="5 14" id="KW-0808">Transferase</keyword>
<evidence type="ECO:0000256" key="3">
    <source>
        <dbReference type="ARBA" id="ARBA00013253"/>
    </source>
</evidence>
<dbReference type="CDD" id="cd00483">
    <property type="entry name" value="HPPK"/>
    <property type="match status" value="1"/>
</dbReference>
<evidence type="ECO:0000256" key="10">
    <source>
        <dbReference type="ARBA" id="ARBA00029409"/>
    </source>
</evidence>
<evidence type="ECO:0000256" key="2">
    <source>
        <dbReference type="ARBA" id="ARBA00005810"/>
    </source>
</evidence>
<dbReference type="EMBL" id="WSQA01000003">
    <property type="protein sequence ID" value="MVZ61341.1"/>
    <property type="molecule type" value="Genomic_DNA"/>
</dbReference>
<comment type="function">
    <text evidence="10">Catalyzes the transfer of pyrophosphate from adenosine triphosphate (ATP) to 6-hydroxymethyl-7,8-dihydropterin, an enzymatic step in folate biosynthesis pathway.</text>
</comment>
<dbReference type="AlphaFoldDB" id="A0A6N8KYM8"/>
<dbReference type="UniPathway" id="UPA00077">
    <property type="reaction ID" value="UER00155"/>
</dbReference>
<dbReference type="GO" id="GO:0003848">
    <property type="term" value="F:2-amino-4-hydroxy-6-hydroxymethyldihydropteridine diphosphokinase activity"/>
    <property type="evidence" value="ECO:0007669"/>
    <property type="project" value="UniProtKB-EC"/>
</dbReference>
<keyword evidence="9" id="KW-0289">Folate biosynthesis</keyword>
<keyword evidence="6" id="KW-0547">Nucleotide-binding</keyword>
<comment type="pathway">
    <text evidence="1">Cofactor biosynthesis; tetrahydrofolate biosynthesis; 2-amino-4-hydroxy-6-hydroxymethyl-7,8-dihydropteridine diphosphate from 7,8-dihydroneopterin triphosphate: step 4/4.</text>
</comment>
<dbReference type="GO" id="GO:0005524">
    <property type="term" value="F:ATP binding"/>
    <property type="evidence" value="ECO:0007669"/>
    <property type="project" value="UniProtKB-KW"/>
</dbReference>
<comment type="similarity">
    <text evidence="2">Belongs to the HPPK family.</text>
</comment>
<evidence type="ECO:0000256" key="8">
    <source>
        <dbReference type="ARBA" id="ARBA00022840"/>
    </source>
</evidence>
<dbReference type="InterPro" id="IPR000550">
    <property type="entry name" value="Hppk"/>
</dbReference>
<dbReference type="OrthoDB" id="9808041at2"/>
<evidence type="ECO:0000259" key="13">
    <source>
        <dbReference type="PROSITE" id="PS00794"/>
    </source>
</evidence>
<dbReference type="GO" id="GO:0046656">
    <property type="term" value="P:folic acid biosynthetic process"/>
    <property type="evidence" value="ECO:0007669"/>
    <property type="project" value="UniProtKB-KW"/>
</dbReference>
<comment type="caution">
    <text evidence="14">The sequence shown here is derived from an EMBL/GenBank/DDBJ whole genome shotgun (WGS) entry which is preliminary data.</text>
</comment>
<accession>A0A6N8KYM8</accession>
<dbReference type="SUPFAM" id="SSF55083">
    <property type="entry name" value="6-hydroxymethyl-7,8-dihydropterin pyrophosphokinase, HPPK"/>
    <property type="match status" value="1"/>
</dbReference>
<feature type="domain" description="7,8-dihydro-6-hydroxymethylpterin-pyrophosphokinase" evidence="13">
    <location>
        <begin position="87"/>
        <end position="98"/>
    </location>
</feature>